<evidence type="ECO:0000313" key="4">
    <source>
        <dbReference type="Proteomes" id="UP000464658"/>
    </source>
</evidence>
<organism evidence="3 4">
    <name type="scientific">Bacillus safensis</name>
    <dbReference type="NCBI Taxonomy" id="561879"/>
    <lineage>
        <taxon>Bacteria</taxon>
        <taxon>Bacillati</taxon>
        <taxon>Bacillota</taxon>
        <taxon>Bacilli</taxon>
        <taxon>Bacillales</taxon>
        <taxon>Bacillaceae</taxon>
        <taxon>Bacillus</taxon>
    </lineage>
</organism>
<feature type="domain" description="YvlB/LiaX N-terminal" evidence="2">
    <location>
        <begin position="3"/>
        <end position="31"/>
    </location>
</feature>
<dbReference type="Proteomes" id="UP000464658">
    <property type="component" value="Chromosome"/>
</dbReference>
<reference evidence="3 4" key="1">
    <citation type="submission" date="2019-12" db="EMBL/GenBank/DDBJ databases">
        <title>Full genome sequence of a Bacillus safensis strain isolated from commercially available natto in Indonesia.</title>
        <authorList>
            <person name="Yoshida M."/>
            <person name="Uomi M."/>
            <person name="Waturangi D."/>
            <person name="Ekaputri J.J."/>
            <person name="Setiamarga D.H.E."/>
        </authorList>
    </citation>
    <scope>NUCLEOTIDE SEQUENCE [LARGE SCALE GENOMIC DNA]</scope>
    <source>
        <strain evidence="3 4">IDN1</strain>
    </source>
</reference>
<proteinExistence type="predicted"/>
<dbReference type="Pfam" id="PF22746">
    <property type="entry name" value="SHOCT-like_DUF2089-C"/>
    <property type="match status" value="1"/>
</dbReference>
<protein>
    <recommendedName>
        <fullName evidence="2">YvlB/LiaX N-terminal domain-containing protein</fullName>
    </recommendedName>
</protein>
<dbReference type="AlphaFoldDB" id="A0A5S9MHF7"/>
<feature type="region of interest" description="Disordered" evidence="1">
    <location>
        <begin position="32"/>
        <end position="55"/>
    </location>
</feature>
<name>A0A5S9MHF7_BACIA</name>
<gene>
    <name evidence="3" type="ORF">BsIDN1_61510</name>
</gene>
<feature type="compositionally biased region" description="Basic and acidic residues" evidence="1">
    <location>
        <begin position="38"/>
        <end position="55"/>
    </location>
</feature>
<evidence type="ECO:0000313" key="3">
    <source>
        <dbReference type="EMBL" id="BBP92533.1"/>
    </source>
</evidence>
<sequence>MKKERILKLVEDGVLSAKKAITLLEKLEEGQSVSLEKSTADHTFHEEKKKKQRAKETAPKILVQSCLAG</sequence>
<dbReference type="EMBL" id="AP021906">
    <property type="protein sequence ID" value="BBP92533.1"/>
    <property type="molecule type" value="Genomic_DNA"/>
</dbReference>
<evidence type="ECO:0000256" key="1">
    <source>
        <dbReference type="SAM" id="MobiDB-lite"/>
    </source>
</evidence>
<dbReference type="InterPro" id="IPR053959">
    <property type="entry name" value="YvlB/LiaX_N"/>
</dbReference>
<accession>A0A5S9MHF7</accession>
<evidence type="ECO:0000259" key="2">
    <source>
        <dbReference type="Pfam" id="PF22746"/>
    </source>
</evidence>